<sequence>MMAPSRRRPDAADTAILAGYLVIAAALGYLSVESTIATPLWPLVLLAIAGTVVILISRRRPAVALGAAIVLMLASFAVGSGAEAALVIAGLYRAGVRDSRGAWIAFGWAAAGGTAAALMLALRVRSGPPLLGLAPRADAAAWATDWLSITVVVLAASLIATLLGINAGHGRRQAAALAERAEHLRRERDQEASIAAAAERERIAREMHDVIAHSLAVMVALADGAQASVNARPDEAHRAIGRVSETGRRTLGEVRRLLTAVRDERDAAPPAEAPRVERIPALVDEFRAAGIPVRLEQTGTLTEGAAVSLTIYRIVQEALTNVLRHGRGVRDVLVQLVFSRSEVTILVKDVAAPADPAAGAGRGLVGIRERAAFYDGSVEAGPVAGGGWRVFVRLSTEDQ</sequence>
<dbReference type="PANTHER" id="PTHR24421:SF10">
    <property type="entry name" value="NITRATE_NITRITE SENSOR PROTEIN NARQ"/>
    <property type="match status" value="1"/>
</dbReference>
<evidence type="ECO:0000256" key="2">
    <source>
        <dbReference type="ARBA" id="ARBA00012438"/>
    </source>
</evidence>
<keyword evidence="5" id="KW-0547">Nucleotide-binding</keyword>
<dbReference type="EMBL" id="JAQZCI010000001">
    <property type="protein sequence ID" value="MDD7961936.1"/>
    <property type="molecule type" value="Genomic_DNA"/>
</dbReference>
<keyword evidence="9" id="KW-0472">Membrane</keyword>
<name>A0ABT5SIC1_9MICO</name>
<keyword evidence="6 11" id="KW-0418">Kinase</keyword>
<dbReference type="Gene3D" id="3.30.565.10">
    <property type="entry name" value="Histidine kinase-like ATPase, C-terminal domain"/>
    <property type="match status" value="1"/>
</dbReference>
<feature type="transmembrane region" description="Helical" evidence="9">
    <location>
        <begin position="36"/>
        <end position="56"/>
    </location>
</feature>
<dbReference type="RefSeq" id="WP_274264193.1">
    <property type="nucleotide sequence ID" value="NZ_JAQZCI010000001.1"/>
</dbReference>
<feature type="domain" description="Signal transduction histidine kinase subgroup 3 dimerisation and phosphoacceptor" evidence="10">
    <location>
        <begin position="199"/>
        <end position="263"/>
    </location>
</feature>
<dbReference type="Proteomes" id="UP001218170">
    <property type="component" value="Unassembled WGS sequence"/>
</dbReference>
<evidence type="ECO:0000256" key="3">
    <source>
        <dbReference type="ARBA" id="ARBA00022553"/>
    </source>
</evidence>
<evidence type="ECO:0000313" key="11">
    <source>
        <dbReference type="EMBL" id="MDD7961936.1"/>
    </source>
</evidence>
<proteinExistence type="predicted"/>
<feature type="transmembrane region" description="Helical" evidence="9">
    <location>
        <begin position="101"/>
        <end position="122"/>
    </location>
</feature>
<dbReference type="InterPro" id="IPR011712">
    <property type="entry name" value="Sig_transdc_His_kin_sub3_dim/P"/>
</dbReference>
<keyword evidence="3" id="KW-0597">Phosphoprotein</keyword>
<evidence type="ECO:0000259" key="10">
    <source>
        <dbReference type="Pfam" id="PF07730"/>
    </source>
</evidence>
<feature type="transmembrane region" description="Helical" evidence="9">
    <location>
        <begin position="63"/>
        <end position="89"/>
    </location>
</feature>
<dbReference type="InterPro" id="IPR036890">
    <property type="entry name" value="HATPase_C_sf"/>
</dbReference>
<organism evidence="11 12">
    <name type="scientific">Microbacterium thalli</name>
    <dbReference type="NCBI Taxonomy" id="3027921"/>
    <lineage>
        <taxon>Bacteria</taxon>
        <taxon>Bacillati</taxon>
        <taxon>Actinomycetota</taxon>
        <taxon>Actinomycetes</taxon>
        <taxon>Micrococcales</taxon>
        <taxon>Microbacteriaceae</taxon>
        <taxon>Microbacterium</taxon>
    </lineage>
</organism>
<keyword evidence="9" id="KW-1133">Transmembrane helix</keyword>
<evidence type="ECO:0000256" key="7">
    <source>
        <dbReference type="ARBA" id="ARBA00022840"/>
    </source>
</evidence>
<evidence type="ECO:0000256" key="6">
    <source>
        <dbReference type="ARBA" id="ARBA00022777"/>
    </source>
</evidence>
<keyword evidence="7" id="KW-0067">ATP-binding</keyword>
<dbReference type="SUPFAM" id="SSF55874">
    <property type="entry name" value="ATPase domain of HSP90 chaperone/DNA topoisomerase II/histidine kinase"/>
    <property type="match status" value="1"/>
</dbReference>
<dbReference type="InterPro" id="IPR050482">
    <property type="entry name" value="Sensor_HK_TwoCompSys"/>
</dbReference>
<reference evidence="11 12" key="1">
    <citation type="submission" date="2023-02" db="EMBL/GenBank/DDBJ databases">
        <title>Study of novel species of the Microbacterium genus.</title>
        <authorList>
            <person name="Arroyo-Herrera I."/>
            <person name="Roman-Ponce B."/>
            <person name="Vasquez-Murrieta M.S."/>
        </authorList>
    </citation>
    <scope>NUCLEOTIDE SEQUENCE [LARGE SCALE GENOMIC DNA]</scope>
    <source>
        <strain evidence="11 12">NE1TT3</strain>
    </source>
</reference>
<feature type="transmembrane region" description="Helical" evidence="9">
    <location>
        <begin position="12"/>
        <end position="30"/>
    </location>
</feature>
<protein>
    <recommendedName>
        <fullName evidence="2">histidine kinase</fullName>
        <ecNumber evidence="2">2.7.13.3</ecNumber>
    </recommendedName>
</protein>
<dbReference type="Gene3D" id="1.20.5.1930">
    <property type="match status" value="1"/>
</dbReference>
<dbReference type="PANTHER" id="PTHR24421">
    <property type="entry name" value="NITRATE/NITRITE SENSOR PROTEIN NARX-RELATED"/>
    <property type="match status" value="1"/>
</dbReference>
<evidence type="ECO:0000256" key="4">
    <source>
        <dbReference type="ARBA" id="ARBA00022679"/>
    </source>
</evidence>
<keyword evidence="9" id="KW-0812">Transmembrane</keyword>
<gene>
    <name evidence="11" type="ORF">PUW80_06195</name>
</gene>
<dbReference type="EC" id="2.7.13.3" evidence="2"/>
<evidence type="ECO:0000313" key="12">
    <source>
        <dbReference type="Proteomes" id="UP001218170"/>
    </source>
</evidence>
<dbReference type="Pfam" id="PF07730">
    <property type="entry name" value="HisKA_3"/>
    <property type="match status" value="1"/>
</dbReference>
<comment type="catalytic activity">
    <reaction evidence="1">
        <text>ATP + protein L-histidine = ADP + protein N-phospho-L-histidine.</text>
        <dbReference type="EC" id="2.7.13.3"/>
    </reaction>
</comment>
<feature type="transmembrane region" description="Helical" evidence="9">
    <location>
        <begin position="143"/>
        <end position="165"/>
    </location>
</feature>
<evidence type="ECO:0000256" key="9">
    <source>
        <dbReference type="SAM" id="Phobius"/>
    </source>
</evidence>
<evidence type="ECO:0000256" key="5">
    <source>
        <dbReference type="ARBA" id="ARBA00022741"/>
    </source>
</evidence>
<evidence type="ECO:0000256" key="8">
    <source>
        <dbReference type="ARBA" id="ARBA00023012"/>
    </source>
</evidence>
<comment type="caution">
    <text evidence="11">The sequence shown here is derived from an EMBL/GenBank/DDBJ whole genome shotgun (WGS) entry which is preliminary data.</text>
</comment>
<dbReference type="CDD" id="cd16917">
    <property type="entry name" value="HATPase_UhpB-NarQ-NarX-like"/>
    <property type="match status" value="1"/>
</dbReference>
<evidence type="ECO:0000256" key="1">
    <source>
        <dbReference type="ARBA" id="ARBA00000085"/>
    </source>
</evidence>
<accession>A0ABT5SIC1</accession>
<keyword evidence="4" id="KW-0808">Transferase</keyword>
<dbReference type="GO" id="GO:0016301">
    <property type="term" value="F:kinase activity"/>
    <property type="evidence" value="ECO:0007669"/>
    <property type="project" value="UniProtKB-KW"/>
</dbReference>
<keyword evidence="8" id="KW-0902">Two-component regulatory system</keyword>
<keyword evidence="12" id="KW-1185">Reference proteome</keyword>